<dbReference type="Gene3D" id="3.40.50.1240">
    <property type="entry name" value="Phosphoglycerate mutase-like"/>
    <property type="match status" value="1"/>
</dbReference>
<dbReference type="Pfam" id="PF00300">
    <property type="entry name" value="His_Phos_1"/>
    <property type="match status" value="1"/>
</dbReference>
<dbReference type="EMBL" id="AAOG01000002">
    <property type="protein sequence ID" value="EAR13007.1"/>
    <property type="molecule type" value="Genomic_DNA"/>
</dbReference>
<dbReference type="InterPro" id="IPR029033">
    <property type="entry name" value="His_PPase_superfam"/>
</dbReference>
<dbReference type="InterPro" id="IPR013078">
    <property type="entry name" value="His_Pase_superF_clade-1"/>
</dbReference>
<name>A4C0R4_9FLAO</name>
<dbReference type="PROSITE" id="PS51257">
    <property type="entry name" value="PROKAR_LIPOPROTEIN"/>
    <property type="match status" value="1"/>
</dbReference>
<keyword evidence="2" id="KW-1185">Reference proteome</keyword>
<dbReference type="HOGENOM" id="CLU_112476_0_0_10"/>
<evidence type="ECO:0008006" key="3">
    <source>
        <dbReference type="Google" id="ProtNLM"/>
    </source>
</evidence>
<sequence>MKKSLFLCVFLLICACTSEEITTYYLIRHAEKDRTDATNKNPSLNSEGLIRAKKWMHYFDAIELDAIYSTDYNRTKQTGTPTAAQKKLPIQTYDPSNMYDSTFIKATYGKSVLIVGHSNTTPNLVNLILKEKTYKNMKDTDNSSVYIVTIQGTKKTCRIMRVQ</sequence>
<evidence type="ECO:0000313" key="1">
    <source>
        <dbReference type="EMBL" id="EAR13007.1"/>
    </source>
</evidence>
<dbReference type="Proteomes" id="UP000003053">
    <property type="component" value="Unassembled WGS sequence"/>
</dbReference>
<dbReference type="SUPFAM" id="SSF53254">
    <property type="entry name" value="Phosphoglycerate mutase-like"/>
    <property type="match status" value="1"/>
</dbReference>
<dbReference type="STRING" id="313594.PI23P_10275"/>
<organism evidence="1 2">
    <name type="scientific">Polaribacter irgensii 23-P</name>
    <dbReference type="NCBI Taxonomy" id="313594"/>
    <lineage>
        <taxon>Bacteria</taxon>
        <taxon>Pseudomonadati</taxon>
        <taxon>Bacteroidota</taxon>
        <taxon>Flavobacteriia</taxon>
        <taxon>Flavobacteriales</taxon>
        <taxon>Flavobacteriaceae</taxon>
    </lineage>
</organism>
<dbReference type="OrthoDB" id="3296006at2"/>
<comment type="caution">
    <text evidence="1">The sequence shown here is derived from an EMBL/GenBank/DDBJ whole genome shotgun (WGS) entry which is preliminary data.</text>
</comment>
<proteinExistence type="predicted"/>
<dbReference type="AlphaFoldDB" id="A4C0R4"/>
<reference evidence="1 2" key="1">
    <citation type="submission" date="2006-02" db="EMBL/GenBank/DDBJ databases">
        <authorList>
            <person name="Murray A."/>
            <person name="Staley J."/>
            <person name="Ferriera S."/>
            <person name="Johnson J."/>
            <person name="Kravitz S."/>
            <person name="Halpern A."/>
            <person name="Remington K."/>
            <person name="Beeson K."/>
            <person name="Tran B."/>
            <person name="Rogers Y.-H."/>
            <person name="Friedman R."/>
            <person name="Venter J.C."/>
        </authorList>
    </citation>
    <scope>NUCLEOTIDE SEQUENCE [LARGE SCALE GENOMIC DNA]</scope>
    <source>
        <strain evidence="1 2">23-P</strain>
    </source>
</reference>
<protein>
    <recommendedName>
        <fullName evidence="3">Phosphoglycerate mutase</fullName>
    </recommendedName>
</protein>
<dbReference type="eggNOG" id="COG0406">
    <property type="taxonomic scope" value="Bacteria"/>
</dbReference>
<gene>
    <name evidence="1" type="ORF">PI23P_10275</name>
</gene>
<evidence type="ECO:0000313" key="2">
    <source>
        <dbReference type="Proteomes" id="UP000003053"/>
    </source>
</evidence>
<accession>A4C0R4</accession>
<dbReference type="RefSeq" id="WP_004570675.1">
    <property type="nucleotide sequence ID" value="NZ_CH724148.1"/>
</dbReference>